<organism evidence="3 5">
    <name type="scientific">Polaribacter dokdonensis DSW-5</name>
    <dbReference type="NCBI Taxonomy" id="1300348"/>
    <lineage>
        <taxon>Bacteria</taxon>
        <taxon>Pseudomonadati</taxon>
        <taxon>Bacteroidota</taxon>
        <taxon>Flavobacteriia</taxon>
        <taxon>Flavobacteriales</taxon>
        <taxon>Flavobacteriaceae</taxon>
    </lineage>
</organism>
<dbReference type="STRING" id="1300348.I602_1738"/>
<dbReference type="Proteomes" id="UP000037716">
    <property type="component" value="Unassembled WGS sequence"/>
</dbReference>
<dbReference type="EMBL" id="FNUE01000001">
    <property type="protein sequence ID" value="SED93856.1"/>
    <property type="molecule type" value="Genomic_DNA"/>
</dbReference>
<dbReference type="Proteomes" id="UP000183071">
    <property type="component" value="Unassembled WGS sequence"/>
</dbReference>
<feature type="domain" description="Fibronectin type-III" evidence="2">
    <location>
        <begin position="27"/>
        <end position="125"/>
    </location>
</feature>
<dbReference type="InterPro" id="IPR013783">
    <property type="entry name" value="Ig-like_fold"/>
</dbReference>
<protein>
    <submittedName>
        <fullName evidence="3">Fibronectin type III</fullName>
    </submittedName>
</protein>
<sequence length="224" mass="24920">MKKIYIKSLIIVCCFLLVKCSKKANQAPSKVDLVFPTSDLLCIDNTITFDWTEATDPEGNDIEYNLIIAKDRALTDVVENRTVTDTQIEITLEKETAYYWQVDALDVNNNLGSSSEVFAFFTKGEGEQNYVPFTSQLLTPNNNTIVASGTLDLTWKAGDPNLDDVLSYEVFFGENADPALVDDAVTTKNYTVNVVTGTTYYWKVNVKDDSGAKSIGQIWSFTAN</sequence>
<dbReference type="Gene3D" id="2.60.40.10">
    <property type="entry name" value="Immunoglobulins"/>
    <property type="match status" value="2"/>
</dbReference>
<evidence type="ECO:0000313" key="5">
    <source>
        <dbReference type="Proteomes" id="UP000037716"/>
    </source>
</evidence>
<feature type="signal peptide" evidence="1">
    <location>
        <begin position="1"/>
        <end position="24"/>
    </location>
</feature>
<evidence type="ECO:0000259" key="2">
    <source>
        <dbReference type="PROSITE" id="PS50853"/>
    </source>
</evidence>
<name>A0A0N0CFN8_9FLAO</name>
<reference evidence="3 5" key="1">
    <citation type="submission" date="2015-07" db="EMBL/GenBank/DDBJ databases">
        <title>Genome of Polaribacter dokdonenesis DSW-5, isolated from seawater off Dokdo in Korea.</title>
        <authorList>
            <person name="Yoon K."/>
            <person name="Song J.Y."/>
            <person name="Kim J.F."/>
        </authorList>
    </citation>
    <scope>NUCLEOTIDE SEQUENCE [LARGE SCALE GENOMIC DNA]</scope>
    <source>
        <strain evidence="3 5">DSW-5</strain>
    </source>
</reference>
<dbReference type="EMBL" id="LGBR01000001">
    <property type="protein sequence ID" value="KOY52178.1"/>
    <property type="molecule type" value="Genomic_DNA"/>
</dbReference>
<evidence type="ECO:0000256" key="1">
    <source>
        <dbReference type="SAM" id="SignalP"/>
    </source>
</evidence>
<dbReference type="InterPro" id="IPR003961">
    <property type="entry name" value="FN3_dom"/>
</dbReference>
<evidence type="ECO:0000313" key="4">
    <source>
        <dbReference type="EMBL" id="SED93856.1"/>
    </source>
</evidence>
<feature type="chain" id="PRO_5005845690" evidence="1">
    <location>
        <begin position="25"/>
        <end position="224"/>
    </location>
</feature>
<keyword evidence="1" id="KW-0732">Signal</keyword>
<keyword evidence="6" id="KW-1185">Reference proteome</keyword>
<evidence type="ECO:0000313" key="6">
    <source>
        <dbReference type="Proteomes" id="UP000183071"/>
    </source>
</evidence>
<dbReference type="OrthoDB" id="789771at2"/>
<dbReference type="PATRIC" id="fig|1300348.6.peg.1737"/>
<evidence type="ECO:0000313" key="3">
    <source>
        <dbReference type="EMBL" id="KOY52178.1"/>
    </source>
</evidence>
<proteinExistence type="predicted"/>
<dbReference type="RefSeq" id="WP_053974309.1">
    <property type="nucleotide sequence ID" value="NZ_FNUE01000001.1"/>
</dbReference>
<reference evidence="4 6" key="2">
    <citation type="submission" date="2016-10" db="EMBL/GenBank/DDBJ databases">
        <authorList>
            <person name="Varghese N."/>
            <person name="Submissions S."/>
        </authorList>
    </citation>
    <scope>NUCLEOTIDE SEQUENCE [LARGE SCALE GENOMIC DNA]</scope>
    <source>
        <strain evidence="4 6">DSW-5</strain>
    </source>
</reference>
<dbReference type="InterPro" id="IPR036116">
    <property type="entry name" value="FN3_sf"/>
</dbReference>
<dbReference type="SUPFAM" id="SSF49265">
    <property type="entry name" value="Fibronectin type III"/>
    <property type="match status" value="1"/>
</dbReference>
<dbReference type="AlphaFoldDB" id="A0A0N0CFN8"/>
<dbReference type="PROSITE" id="PS50853">
    <property type="entry name" value="FN3"/>
    <property type="match status" value="1"/>
</dbReference>
<accession>A0A0N0CFN8</accession>
<comment type="caution">
    <text evidence="3">The sequence shown here is derived from an EMBL/GenBank/DDBJ whole genome shotgun (WGS) entry which is preliminary data.</text>
</comment>
<gene>
    <name evidence="3" type="ORF">I602_1738</name>
    <name evidence="4" type="ORF">SAMN05444353_0026</name>
</gene>